<evidence type="ECO:0000313" key="3">
    <source>
        <dbReference type="Proteomes" id="UP000594451"/>
    </source>
</evidence>
<dbReference type="Proteomes" id="UP000594451">
    <property type="component" value="Chromosome"/>
</dbReference>
<dbReference type="Pfam" id="PF00085">
    <property type="entry name" value="Thioredoxin"/>
    <property type="match status" value="1"/>
</dbReference>
<dbReference type="SUPFAM" id="SSF52833">
    <property type="entry name" value="Thioredoxin-like"/>
    <property type="match status" value="1"/>
</dbReference>
<dbReference type="InterPro" id="IPR013766">
    <property type="entry name" value="Thioredoxin_domain"/>
</dbReference>
<gene>
    <name evidence="2" type="ORF">E5P55_01200</name>
</gene>
<keyword evidence="3" id="KW-1185">Reference proteome</keyword>
<dbReference type="EMBL" id="CP039370">
    <property type="protein sequence ID" value="QPJ58558.1"/>
    <property type="molecule type" value="Genomic_DNA"/>
</dbReference>
<dbReference type="InterPro" id="IPR036249">
    <property type="entry name" value="Thioredoxin-like_sf"/>
</dbReference>
<dbReference type="Gene3D" id="3.40.30.10">
    <property type="entry name" value="Glutaredoxin"/>
    <property type="match status" value="1"/>
</dbReference>
<feature type="domain" description="Thioredoxin" evidence="1">
    <location>
        <begin position="2"/>
        <end position="77"/>
    </location>
</feature>
<evidence type="ECO:0000259" key="1">
    <source>
        <dbReference type="Pfam" id="PF00085"/>
    </source>
</evidence>
<evidence type="ECO:0000313" key="2">
    <source>
        <dbReference type="EMBL" id="QPJ58558.1"/>
    </source>
</evidence>
<protein>
    <submittedName>
        <fullName evidence="2">Thioredoxin</fullName>
    </submittedName>
</protein>
<organism evidence="2 3">
    <name type="scientific">Candidatus Pinguicoccus supinus</name>
    <dbReference type="NCBI Taxonomy" id="2529394"/>
    <lineage>
        <taxon>Bacteria</taxon>
        <taxon>Pseudomonadati</taxon>
        <taxon>Verrucomicrobiota</taxon>
        <taxon>Candidatus Pinguicoccus</taxon>
    </lineage>
</organism>
<reference evidence="2 3" key="1">
    <citation type="journal article" date="2020" name="Sci. Rep.">
        <title>Morphology, ultrastructure, genomics, and phylogeny of Euplotes vanleeuwenhoeki sp. nov. and its ultra-reduced endosymbiont Candidatus Pinguicoccus supinus sp. nov.</title>
        <authorList>
            <person name="Serra V."/>
            <person name="Gammuto L."/>
            <person name="Nitla V."/>
            <person name="Castelli M."/>
            <person name="Lanzoni O."/>
            <person name="Sassera D."/>
            <person name="Bandi C."/>
            <person name="Sandeep B.V."/>
            <person name="Verni F."/>
            <person name="Modeo L."/>
            <person name="Petroni G."/>
        </authorList>
    </citation>
    <scope>NUCLEOTIDE SEQUENCE [LARGE SCALE GENOMIC DNA]</scope>
    <source>
        <strain evidence="2 3">KKR18_Esm</strain>
    </source>
</reference>
<sequence>MPCRKVLQNLNELEKSISSKTILFIKKDIGSNEISNKQLVEEYNIKAVPLLLFIKNNEILYRIEGLKDGNFLKSIIDRFHPNQ</sequence>
<dbReference type="AlphaFoldDB" id="A0A7T0BRS7"/>
<dbReference type="KEGG" id="psup:E5P55_01200"/>
<accession>A0A7T0BRS7</accession>
<dbReference type="CDD" id="cd02947">
    <property type="entry name" value="TRX_family"/>
    <property type="match status" value="1"/>
</dbReference>
<proteinExistence type="predicted"/>
<name>A0A7T0BRS7_9BACT</name>